<dbReference type="Proteomes" id="UP001299546">
    <property type="component" value="Unassembled WGS sequence"/>
</dbReference>
<keyword evidence="2" id="KW-0238">DNA-binding</keyword>
<dbReference type="RefSeq" id="WP_066737859.1">
    <property type="nucleotide sequence ID" value="NZ_JAJCIQ010000018.1"/>
</dbReference>
<dbReference type="InterPro" id="IPR011990">
    <property type="entry name" value="TPR-like_helical_dom_sf"/>
</dbReference>
<evidence type="ECO:0000256" key="3">
    <source>
        <dbReference type="ARBA" id="ARBA00023163"/>
    </source>
</evidence>
<keyword evidence="3" id="KW-0804">Transcription</keyword>
<keyword evidence="1" id="KW-0805">Transcription regulation</keyword>
<dbReference type="SUPFAM" id="SSF48452">
    <property type="entry name" value="TPR-like"/>
    <property type="match status" value="1"/>
</dbReference>
<evidence type="ECO:0000256" key="1">
    <source>
        <dbReference type="ARBA" id="ARBA00023015"/>
    </source>
</evidence>
<sequence>MEVLNTILQRNRLTELAETDADNRILYIQAPAGYGKTVFANQWMQVKKEANAFVALDEYDNTVADICGKLAGALEEMWTEGPPAKALTYIAGPDFSKAPTEFLMKAAAAIPKGSKGRLVIDDLHYITEYSLQKLLADFLLRLPQGIRICLLSRADIPSSFGGLILRNSITFIPGKQLLFNSSEIYLLYKSRKLTITEKQAEEICVYTEGWPIGINALLLMEKIPTEACAKDWLEEFLDTQIWEMWDEHLREFMIAVCIEDELTEGLCNAMTGRTDSRKLLEQLVDGGVFLSKQRGGTYHFHKLFQNFLKSKFYKKPQEYRDSQIRAAGRWYLEQNDFYHAVVKFSSIKDYEQIAECFDLLEKVARSEFDTEQVMRAVRSMLDTEIPKRYPFLYFMLAFTARNEGRLEKFIEYADQYYKNYPQIVERNPELSHNIFFLYAMDYRVSLTDIAKWAAKAQICCEFQGVRGSATLCFPFYHKAYRDFSELLPGDINERVGELEKTLGPLLGEESGMLTACASGGLYYEMGDLQRAQEHALLAVSKMQKQFAPESKFCVLSLLLEVVRALGQSEQENVIHKNIEKMIEEDGAFYLQSNFDALICSGRLERGEADVAKEWLESRGTDVYGELDFFGLYRHFTTARAYMALKEFNHAIILLEKILEMCTVLKRRTDVMEAKILLAVSFWNKKRRNREKALAYLTEAIAEAQRLGYEQVFVNEGGELKNMLSTLKNWSMRGDYDGVLLDEFVRRLYIKVAEKAESGGGLCRQESREGVQFTQKQKRVAELMCKGYSYRKIAEEMGIQFSTVRSHIELIYNKLDVSTMDEAILKMRRLHIVDED</sequence>
<evidence type="ECO:0000313" key="5">
    <source>
        <dbReference type="EMBL" id="MCB7389054.1"/>
    </source>
</evidence>
<comment type="caution">
    <text evidence="5">The sequence shown here is derived from an EMBL/GenBank/DDBJ whole genome shotgun (WGS) entry which is preliminary data.</text>
</comment>
<organism evidence="5 6">
    <name type="scientific">Bariatricus massiliensis</name>
    <dbReference type="NCBI Taxonomy" id="1745713"/>
    <lineage>
        <taxon>Bacteria</taxon>
        <taxon>Bacillati</taxon>
        <taxon>Bacillota</taxon>
        <taxon>Clostridia</taxon>
        <taxon>Lachnospirales</taxon>
        <taxon>Lachnospiraceae</taxon>
        <taxon>Bariatricus</taxon>
    </lineage>
</organism>
<dbReference type="PRINTS" id="PR00038">
    <property type="entry name" value="HTHLUXR"/>
</dbReference>
<dbReference type="Pfam" id="PF00196">
    <property type="entry name" value="GerE"/>
    <property type="match status" value="1"/>
</dbReference>
<dbReference type="PANTHER" id="PTHR44688:SF16">
    <property type="entry name" value="DNA-BINDING TRANSCRIPTIONAL ACTIVATOR DEVR_DOSR"/>
    <property type="match status" value="1"/>
</dbReference>
<dbReference type="InterPro" id="IPR016032">
    <property type="entry name" value="Sig_transdc_resp-reg_C-effctor"/>
</dbReference>
<evidence type="ECO:0000259" key="4">
    <source>
        <dbReference type="PROSITE" id="PS50043"/>
    </source>
</evidence>
<evidence type="ECO:0000256" key="2">
    <source>
        <dbReference type="ARBA" id="ARBA00023125"/>
    </source>
</evidence>
<dbReference type="SMART" id="SM00421">
    <property type="entry name" value="HTH_LUXR"/>
    <property type="match status" value="1"/>
</dbReference>
<dbReference type="InterPro" id="IPR027417">
    <property type="entry name" value="P-loop_NTPase"/>
</dbReference>
<dbReference type="Pfam" id="PF17874">
    <property type="entry name" value="TPR_MalT"/>
    <property type="match status" value="1"/>
</dbReference>
<dbReference type="InterPro" id="IPR059106">
    <property type="entry name" value="WHD_MalT"/>
</dbReference>
<keyword evidence="6" id="KW-1185">Reference proteome</keyword>
<dbReference type="InterPro" id="IPR041617">
    <property type="entry name" value="TPR_MalT"/>
</dbReference>
<proteinExistence type="predicted"/>
<accession>A0ABS8DKX2</accession>
<dbReference type="SUPFAM" id="SSF52540">
    <property type="entry name" value="P-loop containing nucleoside triphosphate hydrolases"/>
    <property type="match status" value="1"/>
</dbReference>
<reference evidence="5 6" key="1">
    <citation type="submission" date="2021-10" db="EMBL/GenBank/DDBJ databases">
        <title>Collection of gut derived symbiotic bacterial strains cultured from healthy donors.</title>
        <authorList>
            <person name="Lin H."/>
            <person name="Littmann E."/>
            <person name="Kohout C."/>
            <person name="Pamer E.G."/>
        </authorList>
    </citation>
    <scope>NUCLEOTIDE SEQUENCE [LARGE SCALE GENOMIC DNA]</scope>
    <source>
        <strain evidence="5 6">DFI.1.165</strain>
    </source>
</reference>
<dbReference type="InterPro" id="IPR000792">
    <property type="entry name" value="Tscrpt_reg_LuxR_C"/>
</dbReference>
<dbReference type="PANTHER" id="PTHR44688">
    <property type="entry name" value="DNA-BINDING TRANSCRIPTIONAL ACTIVATOR DEVR_DOSR"/>
    <property type="match status" value="1"/>
</dbReference>
<dbReference type="EMBL" id="JAJCIS010000018">
    <property type="protein sequence ID" value="MCB7389054.1"/>
    <property type="molecule type" value="Genomic_DNA"/>
</dbReference>
<dbReference type="InterPro" id="IPR036388">
    <property type="entry name" value="WH-like_DNA-bd_sf"/>
</dbReference>
<dbReference type="Gene3D" id="1.10.10.10">
    <property type="entry name" value="Winged helix-like DNA-binding domain superfamily/Winged helix DNA-binding domain"/>
    <property type="match status" value="1"/>
</dbReference>
<protein>
    <submittedName>
        <fullName evidence="5">LuxR C-terminal-related transcriptional regulator</fullName>
    </submittedName>
</protein>
<name>A0ABS8DKX2_9FIRM</name>
<dbReference type="PROSITE" id="PS50043">
    <property type="entry name" value="HTH_LUXR_2"/>
    <property type="match status" value="1"/>
</dbReference>
<dbReference type="Gene3D" id="1.25.40.10">
    <property type="entry name" value="Tetratricopeptide repeat domain"/>
    <property type="match status" value="1"/>
</dbReference>
<gene>
    <name evidence="5" type="ORF">LIZ65_17340</name>
</gene>
<dbReference type="SUPFAM" id="SSF46894">
    <property type="entry name" value="C-terminal effector domain of the bipartite response regulators"/>
    <property type="match status" value="1"/>
</dbReference>
<dbReference type="Pfam" id="PF25873">
    <property type="entry name" value="WHD_MalT"/>
    <property type="match status" value="1"/>
</dbReference>
<feature type="domain" description="HTH luxR-type" evidence="4">
    <location>
        <begin position="765"/>
        <end position="830"/>
    </location>
</feature>
<dbReference type="CDD" id="cd06170">
    <property type="entry name" value="LuxR_C_like"/>
    <property type="match status" value="1"/>
</dbReference>
<evidence type="ECO:0000313" key="6">
    <source>
        <dbReference type="Proteomes" id="UP001299546"/>
    </source>
</evidence>